<evidence type="ECO:0000256" key="1">
    <source>
        <dbReference type="SAM" id="Phobius"/>
    </source>
</evidence>
<keyword evidence="1" id="KW-1133">Transmembrane helix</keyword>
<dbReference type="InterPro" id="IPR009810">
    <property type="entry name" value="Nodulin_late_dom"/>
</dbReference>
<reference evidence="3" key="1">
    <citation type="journal article" date="2018" name="Nat. Plants">
        <title>Whole-genome landscape of Medicago truncatula symbiotic genes.</title>
        <authorList>
            <person name="Pecrix Y."/>
            <person name="Gamas P."/>
            <person name="Carrere S."/>
        </authorList>
    </citation>
    <scope>NUCLEOTIDE SEQUENCE</scope>
    <source>
        <tissue evidence="3">Leaves</tissue>
    </source>
</reference>
<comment type="caution">
    <text evidence="3">The sequence shown here is derived from an EMBL/GenBank/DDBJ whole genome shotgun (WGS) entry which is preliminary data.</text>
</comment>
<feature type="transmembrane region" description="Helical" evidence="1">
    <location>
        <begin position="7"/>
        <end position="26"/>
    </location>
</feature>
<dbReference type="GO" id="GO:0046872">
    <property type="term" value="F:metal ion binding"/>
    <property type="evidence" value="ECO:0007669"/>
    <property type="project" value="InterPro"/>
</dbReference>
<feature type="domain" description="Late nodulin" evidence="2">
    <location>
        <begin position="1"/>
        <end position="53"/>
    </location>
</feature>
<keyword evidence="1" id="KW-0812">Transmembrane</keyword>
<dbReference type="Proteomes" id="UP000265566">
    <property type="component" value="Chromosome 8"/>
</dbReference>
<accession>A0A396GHY2</accession>
<sequence>MVQNLKFAYALIIVLSLFLVEFDWTYTHVQCRKNADCPKYLCMLPLKPKCKETFWCTCIEKERL</sequence>
<name>A0A396GHY2_MEDTR</name>
<dbReference type="Gramene" id="rna46967">
    <property type="protein sequence ID" value="RHN40766.1"/>
    <property type="gene ID" value="gene46967"/>
</dbReference>
<proteinExistence type="predicted"/>
<evidence type="ECO:0000313" key="3">
    <source>
        <dbReference type="EMBL" id="RHN40766.1"/>
    </source>
</evidence>
<dbReference type="EMBL" id="PSQE01000008">
    <property type="protein sequence ID" value="RHN40766.1"/>
    <property type="molecule type" value="Genomic_DNA"/>
</dbReference>
<organism evidence="3">
    <name type="scientific">Medicago truncatula</name>
    <name type="common">Barrel medic</name>
    <name type="synonym">Medicago tribuloides</name>
    <dbReference type="NCBI Taxonomy" id="3880"/>
    <lineage>
        <taxon>Eukaryota</taxon>
        <taxon>Viridiplantae</taxon>
        <taxon>Streptophyta</taxon>
        <taxon>Embryophyta</taxon>
        <taxon>Tracheophyta</taxon>
        <taxon>Spermatophyta</taxon>
        <taxon>Magnoliopsida</taxon>
        <taxon>eudicotyledons</taxon>
        <taxon>Gunneridae</taxon>
        <taxon>Pentapetalae</taxon>
        <taxon>rosids</taxon>
        <taxon>fabids</taxon>
        <taxon>Fabales</taxon>
        <taxon>Fabaceae</taxon>
        <taxon>Papilionoideae</taxon>
        <taxon>50 kb inversion clade</taxon>
        <taxon>NPAAA clade</taxon>
        <taxon>Hologalegina</taxon>
        <taxon>IRL clade</taxon>
        <taxon>Trifolieae</taxon>
        <taxon>Medicago</taxon>
    </lineage>
</organism>
<gene>
    <name evidence="3" type="ORF">MtrunA17_Chr8g0358371</name>
</gene>
<keyword evidence="1" id="KW-0472">Membrane</keyword>
<protein>
    <submittedName>
        <fullName evidence="3">Putative Late nodulin</fullName>
    </submittedName>
</protein>
<dbReference type="Pfam" id="PF07127">
    <property type="entry name" value="Nodulin_late"/>
    <property type="match status" value="1"/>
</dbReference>
<dbReference type="AlphaFoldDB" id="A0A396GHY2"/>
<evidence type="ECO:0000259" key="2">
    <source>
        <dbReference type="Pfam" id="PF07127"/>
    </source>
</evidence>